<evidence type="ECO:0000313" key="2">
    <source>
        <dbReference type="EMBL" id="GEQ53560.1"/>
    </source>
</evidence>
<dbReference type="RefSeq" id="WP_157977727.1">
    <property type="nucleotide sequence ID" value="NZ_BJYN01000003.1"/>
</dbReference>
<accession>A0AAN4UAD6</accession>
<evidence type="ECO:0000313" key="4">
    <source>
        <dbReference type="Proteomes" id="UP000886607"/>
    </source>
</evidence>
<reference evidence="2" key="2">
    <citation type="journal article" date="2020" name="Int. Dairy J.">
        <title>Lactic acid bacterial diversity in Brie cheese focusing on salt concentration and pH of isolation medium and characterisation of halophilic and alkaliphilic lactic acid bacterial isolates.</title>
        <authorList>
            <person name="Unno R."/>
            <person name="Matsutani M."/>
            <person name="Suzuki T."/>
            <person name="Kodama K."/>
            <person name="Matsushita H."/>
            <person name="Yamasato K."/>
            <person name="Koizumi Y."/>
            <person name="Ishikawa M."/>
        </authorList>
    </citation>
    <scope>NUCLEOTIDE SEQUENCE</scope>
    <source>
        <strain evidence="2">7C1</strain>
        <strain evidence="1">8C4</strain>
    </source>
</reference>
<evidence type="ECO:0000313" key="1">
    <source>
        <dbReference type="EMBL" id="GEQ48496.1"/>
    </source>
</evidence>
<dbReference type="Pfam" id="PF00132">
    <property type="entry name" value="Hexapep"/>
    <property type="match status" value="1"/>
</dbReference>
<proteinExistence type="predicted"/>
<dbReference type="EMBL" id="BKBQ01000004">
    <property type="protein sequence ID" value="GEQ53560.1"/>
    <property type="molecule type" value="Genomic_DNA"/>
</dbReference>
<dbReference type="AlphaFoldDB" id="A0AAN4UAD6"/>
<dbReference type="GeneID" id="69985168"/>
<dbReference type="PANTHER" id="PTHR23416:SF78">
    <property type="entry name" value="LIPOPOLYSACCHARIDE BIOSYNTHESIS O-ACETYL TRANSFERASE WBBJ-RELATED"/>
    <property type="match status" value="1"/>
</dbReference>
<dbReference type="CDD" id="cd04647">
    <property type="entry name" value="LbH_MAT_like"/>
    <property type="match status" value="1"/>
</dbReference>
<dbReference type="SUPFAM" id="SSF51161">
    <property type="entry name" value="Trimeric LpxA-like enzymes"/>
    <property type="match status" value="1"/>
</dbReference>
<comment type="caution">
    <text evidence="2">The sequence shown here is derived from an EMBL/GenBank/DDBJ whole genome shotgun (WGS) entry which is preliminary data.</text>
</comment>
<dbReference type="InterPro" id="IPR051159">
    <property type="entry name" value="Hexapeptide_acetyltransf"/>
</dbReference>
<dbReference type="EMBL" id="BKBO01000004">
    <property type="protein sequence ID" value="GEQ48496.1"/>
    <property type="molecule type" value="Genomic_DNA"/>
</dbReference>
<dbReference type="InterPro" id="IPR011004">
    <property type="entry name" value="Trimer_LpxA-like_sf"/>
</dbReference>
<reference evidence="2" key="1">
    <citation type="submission" date="2019-08" db="EMBL/GenBank/DDBJ databases">
        <authorList>
            <person name="Ishikawa M."/>
            <person name="Suzuki T."/>
            <person name="Matsutani M."/>
        </authorList>
    </citation>
    <scope>NUCLEOTIDE SEQUENCE</scope>
    <source>
        <strain evidence="2">7C1</strain>
        <strain evidence="1">8C4</strain>
    </source>
</reference>
<dbReference type="PANTHER" id="PTHR23416">
    <property type="entry name" value="SIALIC ACID SYNTHASE-RELATED"/>
    <property type="match status" value="1"/>
</dbReference>
<dbReference type="Proteomes" id="UP000886607">
    <property type="component" value="Unassembled WGS sequence"/>
</dbReference>
<sequence length="270" mass="30941">MDTITALKEKEYLRNNSIVTEEINNIQFSNSKIIFKGENNYVFLDKDAQLKNTTVTFHGDNSVLYIGKTKNDKIEMKVTLYNNSLIFLNEGCSFNKPLTAIASEAKDIIVGKDVMFSSGCWIRNSDVHMMYDENQRRINESKNVIIGDHVWIGQDSSILKGSYIGSGSIIGLGSIVAKKIKTNSTNAGNPVKKIKDNIFWDRQSSHFFTEEDTQKNKFYMKDSSFYVFNNPENLTKWQDTIQQRPTFTNHFEIESFLKKVMNLEPLVVLV</sequence>
<keyword evidence="4" id="KW-1185">Reference proteome</keyword>
<evidence type="ECO:0000313" key="3">
    <source>
        <dbReference type="Proteomes" id="UP000886597"/>
    </source>
</evidence>
<name>A0AAN4UAD6_9ENTE</name>
<dbReference type="Proteomes" id="UP000886597">
    <property type="component" value="Unassembled WGS sequence"/>
</dbReference>
<evidence type="ECO:0008006" key="5">
    <source>
        <dbReference type="Google" id="ProtNLM"/>
    </source>
</evidence>
<gene>
    <name evidence="1" type="ORF">TK11N_03480</name>
    <name evidence="2" type="ORF">TK2N_04040</name>
</gene>
<protein>
    <recommendedName>
        <fullName evidence="5">Acyltransferase</fullName>
    </recommendedName>
</protein>
<dbReference type="Gene3D" id="2.160.10.10">
    <property type="entry name" value="Hexapeptide repeat proteins"/>
    <property type="match status" value="1"/>
</dbReference>
<dbReference type="InterPro" id="IPR001451">
    <property type="entry name" value="Hexapep"/>
</dbReference>
<organism evidence="2 3">
    <name type="scientific">Tetragenococcus koreensis</name>
    <dbReference type="NCBI Taxonomy" id="290335"/>
    <lineage>
        <taxon>Bacteria</taxon>
        <taxon>Bacillati</taxon>
        <taxon>Bacillota</taxon>
        <taxon>Bacilli</taxon>
        <taxon>Lactobacillales</taxon>
        <taxon>Enterococcaceae</taxon>
        <taxon>Tetragenococcus</taxon>
    </lineage>
</organism>